<feature type="transmembrane region" description="Helical" evidence="6">
    <location>
        <begin position="278"/>
        <end position="300"/>
    </location>
</feature>
<feature type="transmembrane region" description="Helical" evidence="6">
    <location>
        <begin position="246"/>
        <end position="266"/>
    </location>
</feature>
<feature type="transmembrane region" description="Helical" evidence="6">
    <location>
        <begin position="312"/>
        <end position="331"/>
    </location>
</feature>
<dbReference type="InterPro" id="IPR018385">
    <property type="entry name" value="C4_dicarb_anaerob_car-like"/>
</dbReference>
<protein>
    <recommendedName>
        <fullName evidence="8">Arginine/ornithine antiporter ArcD</fullName>
    </recommendedName>
</protein>
<evidence type="ECO:0000256" key="6">
    <source>
        <dbReference type="SAM" id="Phobius"/>
    </source>
</evidence>
<dbReference type="GO" id="GO:0005886">
    <property type="term" value="C:plasma membrane"/>
    <property type="evidence" value="ECO:0007669"/>
    <property type="project" value="UniProtKB-SubCell"/>
</dbReference>
<feature type="transmembrane region" description="Helical" evidence="6">
    <location>
        <begin position="377"/>
        <end position="395"/>
    </location>
</feature>
<organism evidence="7">
    <name type="scientific">invertebrate metagenome</name>
    <dbReference type="NCBI Taxonomy" id="1711999"/>
    <lineage>
        <taxon>unclassified sequences</taxon>
        <taxon>metagenomes</taxon>
        <taxon>organismal metagenomes</taxon>
    </lineage>
</organism>
<accession>A0A2H9T5L3</accession>
<keyword evidence="4 6" id="KW-1133">Transmembrane helix</keyword>
<keyword evidence="5 6" id="KW-0472">Membrane</keyword>
<feature type="transmembrane region" description="Helical" evidence="6">
    <location>
        <begin position="110"/>
        <end position="127"/>
    </location>
</feature>
<evidence type="ECO:0000256" key="3">
    <source>
        <dbReference type="ARBA" id="ARBA00022692"/>
    </source>
</evidence>
<evidence type="ECO:0000256" key="4">
    <source>
        <dbReference type="ARBA" id="ARBA00022989"/>
    </source>
</evidence>
<feature type="transmembrane region" description="Helical" evidence="6">
    <location>
        <begin position="223"/>
        <end position="240"/>
    </location>
</feature>
<name>A0A2H9T5L3_9ZZZZ</name>
<reference evidence="7" key="1">
    <citation type="journal article" date="2017" name="Appl. Environ. Microbiol.">
        <title>Molecular characterization of an Endozoicomonas-like organism causing infection in king scallop Pecten maximus L.</title>
        <authorList>
            <person name="Cano I."/>
            <person name="van Aerle R."/>
            <person name="Ross S."/>
            <person name="Verner-Jeffreys D.W."/>
            <person name="Paley R.K."/>
            <person name="Rimmer G."/>
            <person name="Ryder D."/>
            <person name="Hooper P."/>
            <person name="Stone D."/>
            <person name="Feist S.W."/>
        </authorList>
    </citation>
    <scope>NUCLEOTIDE SEQUENCE</scope>
</reference>
<gene>
    <name evidence="7" type="ORF">CI610_02546</name>
</gene>
<feature type="transmembrane region" description="Helical" evidence="6">
    <location>
        <begin position="7"/>
        <end position="27"/>
    </location>
</feature>
<dbReference type="PANTHER" id="PTHR43652:SF6">
    <property type="entry name" value="ARGININE REPRESSOR"/>
    <property type="match status" value="1"/>
</dbReference>
<dbReference type="Pfam" id="PF03606">
    <property type="entry name" value="DcuC"/>
    <property type="match status" value="1"/>
</dbReference>
<feature type="transmembrane region" description="Helical" evidence="6">
    <location>
        <begin position="402"/>
        <end position="424"/>
    </location>
</feature>
<comment type="subcellular location">
    <subcellularLocation>
        <location evidence="1">Cell membrane</location>
        <topology evidence="1">Multi-pass membrane protein</topology>
    </subcellularLocation>
</comment>
<feature type="transmembrane region" description="Helical" evidence="6">
    <location>
        <begin position="166"/>
        <end position="185"/>
    </location>
</feature>
<evidence type="ECO:0000256" key="5">
    <source>
        <dbReference type="ARBA" id="ARBA00023136"/>
    </source>
</evidence>
<evidence type="ECO:0000313" key="7">
    <source>
        <dbReference type="EMBL" id="PJE78508.1"/>
    </source>
</evidence>
<dbReference type="InterPro" id="IPR051679">
    <property type="entry name" value="DASS-Related_Transporters"/>
</dbReference>
<feature type="transmembrane region" description="Helical" evidence="6">
    <location>
        <begin position="85"/>
        <end position="104"/>
    </location>
</feature>
<proteinExistence type="predicted"/>
<feature type="transmembrane region" description="Helical" evidence="6">
    <location>
        <begin position="132"/>
        <end position="154"/>
    </location>
</feature>
<keyword evidence="2" id="KW-1003">Cell membrane</keyword>
<dbReference type="PANTHER" id="PTHR43652">
    <property type="entry name" value="BASIC AMINO ACID ANTIPORTER YFCC-RELATED"/>
    <property type="match status" value="1"/>
</dbReference>
<sequence>MKLPHSYTLLLGIIVFIGIISWFIPGATHATPIDMLMAPVQGFKDGADLAFYLFIIGGLINILTKSKALDAGLSSLGNIMKGRESVLIPILMILLAFGGTTFGMCEETLAFYPVIIALMLAAGYDLIVPVSVILVGSGAGVLGSTINPFATIIASNIGNVPIGSTFIINTVTLVVSVVIAMTYTMRYASRVKAHPELSIVYHETQNTHFTKPEGVTFTPRRKLALAEFIATFIIMIWGIVTRDWYMDEMSVLFIASTLIIALTLGYKEKALIDDFIEGAEDILSVTIIIALARGISVIMAGTGITEILLDSLVTYMSHLSGWVFSVSVYFLEIAMSFLLSGTSSLAAVTMPILVPLGEGAHVGGEVVINAYQAASGVVNYVTPTSGVIVGALAIAKVPFEKWVKYVAPLMLMTIIASVVILILFSL</sequence>
<dbReference type="EMBL" id="NSIT01000167">
    <property type="protein sequence ID" value="PJE78508.1"/>
    <property type="molecule type" value="Genomic_DNA"/>
</dbReference>
<evidence type="ECO:0000256" key="2">
    <source>
        <dbReference type="ARBA" id="ARBA00022475"/>
    </source>
</evidence>
<dbReference type="AlphaFoldDB" id="A0A2H9T5L3"/>
<evidence type="ECO:0008006" key="8">
    <source>
        <dbReference type="Google" id="ProtNLM"/>
    </source>
</evidence>
<feature type="transmembrane region" description="Helical" evidence="6">
    <location>
        <begin position="47"/>
        <end position="64"/>
    </location>
</feature>
<keyword evidence="3 6" id="KW-0812">Transmembrane</keyword>
<comment type="caution">
    <text evidence="7">The sequence shown here is derived from an EMBL/GenBank/DDBJ whole genome shotgun (WGS) entry which is preliminary data.</text>
</comment>
<evidence type="ECO:0000256" key="1">
    <source>
        <dbReference type="ARBA" id="ARBA00004651"/>
    </source>
</evidence>